<dbReference type="EMBL" id="JALJOS010000048">
    <property type="protein sequence ID" value="KAK9819352.1"/>
    <property type="molecule type" value="Genomic_DNA"/>
</dbReference>
<comment type="caution">
    <text evidence="2">The sequence shown here is derived from an EMBL/GenBank/DDBJ whole genome shotgun (WGS) entry which is preliminary data.</text>
</comment>
<keyword evidence="3" id="KW-1185">Reference proteome</keyword>
<dbReference type="Proteomes" id="UP001438707">
    <property type="component" value="Unassembled WGS sequence"/>
</dbReference>
<dbReference type="AlphaFoldDB" id="A0AAW1QD58"/>
<reference evidence="2 3" key="1">
    <citation type="journal article" date="2024" name="Nat. Commun.">
        <title>Phylogenomics reveals the evolutionary origins of lichenization in chlorophyte algae.</title>
        <authorList>
            <person name="Puginier C."/>
            <person name="Libourel C."/>
            <person name="Otte J."/>
            <person name="Skaloud P."/>
            <person name="Haon M."/>
            <person name="Grisel S."/>
            <person name="Petersen M."/>
            <person name="Berrin J.G."/>
            <person name="Delaux P.M."/>
            <person name="Dal Grande F."/>
            <person name="Keller J."/>
        </authorList>
    </citation>
    <scope>NUCLEOTIDE SEQUENCE [LARGE SCALE GENOMIC DNA]</scope>
    <source>
        <strain evidence="2 3">SAG 2145</strain>
    </source>
</reference>
<accession>A0AAW1QD58</accession>
<name>A0AAW1QD58_9CHLO</name>
<evidence type="ECO:0000256" key="1">
    <source>
        <dbReference type="SAM" id="MobiDB-lite"/>
    </source>
</evidence>
<gene>
    <name evidence="2" type="ORF">WJX74_009558</name>
</gene>
<proteinExistence type="predicted"/>
<sequence>MPCHKQAGAGFRPAPGQCDLVLEHFASTSSQHTPTPLTGAPFARTCLLWARAIYHGSRSPPGYMGSSLEKRTDKMLQALKGPKAWDRRRSNYPHLAGPLPIQLKYCKTAADQQLAACSSYARGLMSRVRCPTTKSLSPTNTAKAVWDLMQLMEPEHGRLPTFLENGWKEMMTTGYIKRRELWMVAFFSTIDDSDWLERPRLAPFLPVDPDTGRPDDRNVQDFIAMLKELQSRNNEACRALGKAPAGSKDTLFDQLLWAMERVAKQQYMLTNPEVNKGASAADVHFWQQRIGGMAADPQFYSTEAGTGFKKSLNFFQGHPVVIQFKKFLTDQLVSNRQGDSDAATAQTMDLVAQVTQPHQVAQKRSQANRNLAIGTRGGKQINQHDPMAVMACERDRVVLYQHVLSLPDALHLSDQARVSIQIVDQRICFSCPEPGVFSPCSRFDTLLAGTHGMRPPERLHMRWTNTWFRQGVELSRGAMQQFNLQQMATGQGQVPLYECHVHALLWPEKMTKTQLIGRNVVRHVDPAFCVIGSQARVLFMRVHAFGGSFHPDGQLPEGWHQGQVMSLDEQPGHRVHMAQQEHVMWLKHPRENMGSRNLTAASTRTQQDVGTDIRGSRARQPRKDATALLQVEGLDCEDANAHLHWKLALQQQVYSNENHRAMLVSQGHPAYGGDKNFFIMGRGEVPTQEYAELVGAFFPASMFCSDPKASWEGLLDLMGDQNAANPGLQWLGRVFLAERIHLPGGLRDCLLQDYALLEDSVLADATSDMVYGSSWFQASMQQLLRSPEGEDQWQRFKAEGLVQQQENAALLKSLANQVQGISMQQQQCAQLLSPPTKQRRGSLIAASPIISSPCRPFPPMHMQPEIEPDSAVLVEEEPSAPAGPWPSKPCPGIPAAATCSDVAIFSLRGLPDGLQYIPGTGTIRGVAAIMEMWEEGPPVIMSAVQRGVARIPFKQLQHADNVSAKFRSSRDPDKDRMLLQINPVARLVVARTNQLQAMAGPQLLPHKLYRSTAIREVEQLWEDKFRLKNLKAFAKAIHHAMKSDPKFAEGSLAEWKALI</sequence>
<evidence type="ECO:0000313" key="3">
    <source>
        <dbReference type="Proteomes" id="UP001438707"/>
    </source>
</evidence>
<organism evidence="2 3">
    <name type="scientific">Apatococcus lobatus</name>
    <dbReference type="NCBI Taxonomy" id="904363"/>
    <lineage>
        <taxon>Eukaryota</taxon>
        <taxon>Viridiplantae</taxon>
        <taxon>Chlorophyta</taxon>
        <taxon>core chlorophytes</taxon>
        <taxon>Trebouxiophyceae</taxon>
        <taxon>Chlorellales</taxon>
        <taxon>Chlorellaceae</taxon>
        <taxon>Apatococcus</taxon>
    </lineage>
</organism>
<feature type="region of interest" description="Disordered" evidence="1">
    <location>
        <begin position="601"/>
        <end position="621"/>
    </location>
</feature>
<evidence type="ECO:0000313" key="2">
    <source>
        <dbReference type="EMBL" id="KAK9819352.1"/>
    </source>
</evidence>
<protein>
    <submittedName>
        <fullName evidence="2">Uncharacterized protein</fullName>
    </submittedName>
</protein>